<dbReference type="PROSITE" id="PS52016">
    <property type="entry name" value="TONB_DEPENDENT_REC_3"/>
    <property type="match status" value="1"/>
</dbReference>
<dbReference type="InterPro" id="IPR008969">
    <property type="entry name" value="CarboxyPept-like_regulatory"/>
</dbReference>
<dbReference type="Proteomes" id="UP000318815">
    <property type="component" value="Unassembled WGS sequence"/>
</dbReference>
<sequence length="469" mass="51121">MHQKFTHCYAARSLMGILCLLLPCIYSVAQKSAQPGRNVTLTSSRIALGDVFNVIEKQTGILLFFGDLNTNQTVGVKFVATPVEEALGEMLPPIGLTYEYVKGNKDKIFIKSIMPSRKEKDTVMVSRVSGLVTDENGMPLHGATVRVKGTLFGTSTSNRGEFTLNHPIEKDVLQVSFTGFEMVEIPVSGKSSVKVRLKQGDNSLNEQVITAYGSTKQTKLTGAVTVVKGDQIQNLPNRSFDKSLQGLVPGLLVTQGTGQPGGGLGNFVLRGISTGGTIENGATTRNPLIIIDGVPVIQDPAQATTSSVAINNPMSQLNPSDIESISILKDAGAIALYGSKASNGVILITTKKGKAGKTRFNFRHQTDLASRLNSNYNMLNQKEYLDLLYETYKNTDPAFWTDDRIKSDLISKFPHQINSPGDTSFYSEPNWMKELYNNHAMTFANELSISGGNERSNFILILNIQNKMV</sequence>
<dbReference type="Pfam" id="PF07715">
    <property type="entry name" value="Plug"/>
    <property type="match status" value="1"/>
</dbReference>
<evidence type="ECO:0000256" key="2">
    <source>
        <dbReference type="PROSITE-ProRule" id="PRU01360"/>
    </source>
</evidence>
<proteinExistence type="inferred from homology"/>
<dbReference type="Gene3D" id="2.170.130.10">
    <property type="entry name" value="TonB-dependent receptor, plug domain"/>
    <property type="match status" value="1"/>
</dbReference>
<evidence type="ECO:0000256" key="1">
    <source>
        <dbReference type="ARBA" id="ARBA00022729"/>
    </source>
</evidence>
<gene>
    <name evidence="5" type="ORF">FEF09_01945</name>
</gene>
<dbReference type="SUPFAM" id="SSF56935">
    <property type="entry name" value="Porins"/>
    <property type="match status" value="1"/>
</dbReference>
<evidence type="ECO:0000256" key="3">
    <source>
        <dbReference type="SAM" id="SignalP"/>
    </source>
</evidence>
<keyword evidence="2" id="KW-1134">Transmembrane beta strand</keyword>
<dbReference type="InterPro" id="IPR037066">
    <property type="entry name" value="Plug_dom_sf"/>
</dbReference>
<organism evidence="5 6">
    <name type="scientific">Chitinophaga pinensis</name>
    <dbReference type="NCBI Taxonomy" id="79329"/>
    <lineage>
        <taxon>Bacteria</taxon>
        <taxon>Pseudomonadati</taxon>
        <taxon>Bacteroidota</taxon>
        <taxon>Chitinophagia</taxon>
        <taxon>Chitinophagales</taxon>
        <taxon>Chitinophagaceae</taxon>
        <taxon>Chitinophaga</taxon>
    </lineage>
</organism>
<accession>A0A5C6LZK9</accession>
<dbReference type="RefSeq" id="WP_146303361.1">
    <property type="nucleotide sequence ID" value="NZ_VOHS01000001.1"/>
</dbReference>
<evidence type="ECO:0000259" key="4">
    <source>
        <dbReference type="Pfam" id="PF07715"/>
    </source>
</evidence>
<dbReference type="InterPro" id="IPR012910">
    <property type="entry name" value="Plug_dom"/>
</dbReference>
<dbReference type="InterPro" id="IPR039426">
    <property type="entry name" value="TonB-dep_rcpt-like"/>
</dbReference>
<keyword evidence="2" id="KW-0813">Transport</keyword>
<dbReference type="InterPro" id="IPR023997">
    <property type="entry name" value="TonB-dep_OMP_SusC/RagA_CS"/>
</dbReference>
<dbReference type="GO" id="GO:0009279">
    <property type="term" value="C:cell outer membrane"/>
    <property type="evidence" value="ECO:0007669"/>
    <property type="project" value="UniProtKB-SubCell"/>
</dbReference>
<keyword evidence="2" id="KW-0998">Cell outer membrane</keyword>
<dbReference type="SUPFAM" id="SSF49464">
    <property type="entry name" value="Carboxypeptidase regulatory domain-like"/>
    <property type="match status" value="1"/>
</dbReference>
<protein>
    <recommendedName>
        <fullName evidence="4">TonB-dependent receptor plug domain-containing protein</fullName>
    </recommendedName>
</protein>
<dbReference type="NCBIfam" id="TIGR04057">
    <property type="entry name" value="SusC_RagA_signa"/>
    <property type="match status" value="1"/>
</dbReference>
<evidence type="ECO:0000313" key="6">
    <source>
        <dbReference type="Proteomes" id="UP000318815"/>
    </source>
</evidence>
<dbReference type="PANTHER" id="PTHR30069">
    <property type="entry name" value="TONB-DEPENDENT OUTER MEMBRANE RECEPTOR"/>
    <property type="match status" value="1"/>
</dbReference>
<dbReference type="Pfam" id="PF13715">
    <property type="entry name" value="CarbopepD_reg_2"/>
    <property type="match status" value="1"/>
</dbReference>
<dbReference type="Gene3D" id="2.60.40.1120">
    <property type="entry name" value="Carboxypeptidase-like, regulatory domain"/>
    <property type="match status" value="1"/>
</dbReference>
<comment type="caution">
    <text evidence="5">The sequence shown here is derived from an EMBL/GenBank/DDBJ whole genome shotgun (WGS) entry which is preliminary data.</text>
</comment>
<evidence type="ECO:0000313" key="5">
    <source>
        <dbReference type="EMBL" id="TWW02593.1"/>
    </source>
</evidence>
<dbReference type="AlphaFoldDB" id="A0A5C6LZK9"/>
<dbReference type="GO" id="GO:0044718">
    <property type="term" value="P:siderophore transmembrane transport"/>
    <property type="evidence" value="ECO:0007669"/>
    <property type="project" value="TreeGrafter"/>
</dbReference>
<keyword evidence="2" id="KW-0812">Transmembrane</keyword>
<dbReference type="GO" id="GO:0015344">
    <property type="term" value="F:siderophore uptake transmembrane transporter activity"/>
    <property type="evidence" value="ECO:0007669"/>
    <property type="project" value="TreeGrafter"/>
</dbReference>
<keyword evidence="1 3" id="KW-0732">Signal</keyword>
<dbReference type="OrthoDB" id="9768177at2"/>
<dbReference type="PANTHER" id="PTHR30069:SF29">
    <property type="entry name" value="HEMOGLOBIN AND HEMOGLOBIN-HAPTOGLOBIN-BINDING PROTEIN 1-RELATED"/>
    <property type="match status" value="1"/>
</dbReference>
<reference evidence="5 6" key="1">
    <citation type="submission" date="2019-08" db="EMBL/GenBank/DDBJ databases">
        <title>Whole genome sequencing of chitin degrading bacteria Chitinophaga pinensis YS16.</title>
        <authorList>
            <person name="Singh R.P."/>
            <person name="Manchanda G."/>
            <person name="Maurya I.K."/>
            <person name="Joshi N.K."/>
            <person name="Srivastava A.K."/>
        </authorList>
    </citation>
    <scope>NUCLEOTIDE SEQUENCE [LARGE SCALE GENOMIC DNA]</scope>
    <source>
        <strain evidence="5 6">YS-16</strain>
    </source>
</reference>
<feature type="domain" description="TonB-dependent receptor plug" evidence="4">
    <location>
        <begin position="217"/>
        <end position="345"/>
    </location>
</feature>
<name>A0A5C6LZK9_9BACT</name>
<feature type="signal peptide" evidence="3">
    <location>
        <begin position="1"/>
        <end position="29"/>
    </location>
</feature>
<keyword evidence="2" id="KW-0472">Membrane</keyword>
<comment type="similarity">
    <text evidence="2">Belongs to the TonB-dependent receptor family.</text>
</comment>
<dbReference type="EMBL" id="VOHS01000001">
    <property type="protein sequence ID" value="TWW02593.1"/>
    <property type="molecule type" value="Genomic_DNA"/>
</dbReference>
<feature type="chain" id="PRO_5022853653" description="TonB-dependent receptor plug domain-containing protein" evidence="3">
    <location>
        <begin position="30"/>
        <end position="469"/>
    </location>
</feature>
<comment type="subcellular location">
    <subcellularLocation>
        <location evidence="2">Cell outer membrane</location>
        <topology evidence="2">Multi-pass membrane protein</topology>
    </subcellularLocation>
</comment>
<keyword evidence="6" id="KW-1185">Reference proteome</keyword>